<evidence type="ECO:0000313" key="6">
    <source>
        <dbReference type="EMBL" id="GGD27453.1"/>
    </source>
</evidence>
<dbReference type="InterPro" id="IPR020806">
    <property type="entry name" value="PKS_PP-bd"/>
</dbReference>
<dbReference type="SUPFAM" id="SSF47336">
    <property type="entry name" value="ACP-like"/>
    <property type="match status" value="1"/>
</dbReference>
<feature type="transmembrane region" description="Helical" evidence="4">
    <location>
        <begin position="723"/>
        <end position="739"/>
    </location>
</feature>
<proteinExistence type="predicted"/>
<feature type="region of interest" description="Disordered" evidence="3">
    <location>
        <begin position="861"/>
        <end position="885"/>
    </location>
</feature>
<dbReference type="SMART" id="SM00823">
    <property type="entry name" value="PKS_PP"/>
    <property type="match status" value="1"/>
</dbReference>
<accession>A0ABQ1QI72</accession>
<dbReference type="EMBL" id="BMCK01000005">
    <property type="protein sequence ID" value="GGD27453.1"/>
    <property type="molecule type" value="Genomic_DNA"/>
</dbReference>
<keyword evidence="1" id="KW-0596">Phosphopantetheine</keyword>
<dbReference type="InterPro" id="IPR042099">
    <property type="entry name" value="ANL_N_sf"/>
</dbReference>
<feature type="transmembrane region" description="Helical" evidence="4">
    <location>
        <begin position="616"/>
        <end position="635"/>
    </location>
</feature>
<dbReference type="Pfam" id="PF00550">
    <property type="entry name" value="PP-binding"/>
    <property type="match status" value="1"/>
</dbReference>
<dbReference type="Pfam" id="PF00501">
    <property type="entry name" value="AMP-binding"/>
    <property type="match status" value="1"/>
</dbReference>
<dbReference type="Proteomes" id="UP000630594">
    <property type="component" value="Unassembled WGS sequence"/>
</dbReference>
<feature type="domain" description="Carrier" evidence="5">
    <location>
        <begin position="468"/>
        <end position="544"/>
    </location>
</feature>
<dbReference type="InterPro" id="IPR002656">
    <property type="entry name" value="Acyl_transf_3_dom"/>
</dbReference>
<dbReference type="InterPro" id="IPR009081">
    <property type="entry name" value="PP-bd_ACP"/>
</dbReference>
<dbReference type="InterPro" id="IPR000873">
    <property type="entry name" value="AMP-dep_synth/lig_dom"/>
</dbReference>
<keyword evidence="4" id="KW-1133">Transmembrane helix</keyword>
<dbReference type="RefSeq" id="WP_188422228.1">
    <property type="nucleotide sequence ID" value="NZ_BMCK01000005.1"/>
</dbReference>
<evidence type="ECO:0000259" key="5">
    <source>
        <dbReference type="PROSITE" id="PS50075"/>
    </source>
</evidence>
<dbReference type="PANTHER" id="PTHR43767:SF10">
    <property type="entry name" value="SURFACTIN SYNTHASE SUBUNIT 1"/>
    <property type="match status" value="1"/>
</dbReference>
<dbReference type="PANTHER" id="PTHR43767">
    <property type="entry name" value="LONG-CHAIN-FATTY-ACID--COA LIGASE"/>
    <property type="match status" value="1"/>
</dbReference>
<evidence type="ECO:0000256" key="4">
    <source>
        <dbReference type="SAM" id="Phobius"/>
    </source>
</evidence>
<name>A0ABQ1QI72_9ACTN</name>
<dbReference type="InterPro" id="IPR045851">
    <property type="entry name" value="AMP-bd_C_sf"/>
</dbReference>
<dbReference type="InterPro" id="IPR050237">
    <property type="entry name" value="ATP-dep_AMP-bd_enzyme"/>
</dbReference>
<feature type="transmembrane region" description="Helical" evidence="4">
    <location>
        <begin position="662"/>
        <end position="683"/>
    </location>
</feature>
<protein>
    <submittedName>
        <fullName evidence="6">AMP-dependent synthetase</fullName>
    </submittedName>
</protein>
<sequence>MDALLCGRALRLGQHDDAVAVLDAGGTQLTHAELADLVARRAASWGPARRLVLIEGGNRLDALVAHLAAVEHGHVSLLVPPRDPAAARHPLATAYDVDIECSEAGDVVHRDTSTHDLHPDLAMLSSTSGSTGSPKLVRLSATNLTANAESIADYLGLGDGDRALTSLPLHYCYGLSVVHSHLLAGGALVLTEASVVDEEFWAVARRHRATSFAGVPHTFDLLSTAGFDARRPASLRQVTQAGGRMAPERVVEWAERGQRQGWDLVVMYGQTEATARMAWLPPELATTHPTAIGLPVPGGHLRLEPVSESDDPEVGELVYTGPNVMMGYATTPADLARGAELAELRTGDLGRQRDGLFEVVGRRSRFAKLFGLRLDLGTVEAALEARGTPAEMVATDQHLHAFVTSPGSPAHGGVAEAVAEICHVPPHAVRVHHLAALPRTANGKVDRGALARLAALDADALPPTLTSDAPLTPEQWIVQAAAEVLGRDDADPLDSFVGLGGDSLSYVELAVQLEDRFGRDLPAQWHILSFGELAEQLAPTEAPTTTPAAEAVAEPAQARLDTTITLRALAIVAIVASHVDLVDWQGGAHLLLAVAGFNFARFQLGSAIRATRIRHGLTTLGLLLLPAVIWVGAVATRPGGYDATTVLMLNGALGSATWDVRWQLWFLEALVWIMLGAVALVAVPALHRWERRSPFGFALAVLAAAALVRLLRVGVEAGDLERYTTGVVAFFFALGWLAARADTTARRLLVTVLAAALTVGFFGDLAREAVVVAGIALVIWAPRLPVPRPVAATVGRVTAPLATYSLFVYLTHWQVYPPLEDAGHPWLALVASFAVGIAYGVAMRPLQRRLASWLSRSAPRRVPAEPSRRPASGERTGVGQGLRGR</sequence>
<organism evidence="6 7">
    <name type="scientific">Nocardioides daphniae</name>
    <dbReference type="NCBI Taxonomy" id="402297"/>
    <lineage>
        <taxon>Bacteria</taxon>
        <taxon>Bacillati</taxon>
        <taxon>Actinomycetota</taxon>
        <taxon>Actinomycetes</taxon>
        <taxon>Propionibacteriales</taxon>
        <taxon>Nocardioidaceae</taxon>
        <taxon>Nocardioides</taxon>
    </lineage>
</organism>
<gene>
    <name evidence="6" type="ORF">GCM10007231_28630</name>
</gene>
<feature type="transmembrane region" description="Helical" evidence="4">
    <location>
        <begin position="586"/>
        <end position="604"/>
    </location>
</feature>
<dbReference type="Gene3D" id="3.40.50.12780">
    <property type="entry name" value="N-terminal domain of ligase-like"/>
    <property type="match status" value="1"/>
</dbReference>
<dbReference type="Gene3D" id="1.10.1200.10">
    <property type="entry name" value="ACP-like"/>
    <property type="match status" value="1"/>
</dbReference>
<comment type="caution">
    <text evidence="6">The sequence shown here is derived from an EMBL/GenBank/DDBJ whole genome shotgun (WGS) entry which is preliminary data.</text>
</comment>
<feature type="compositionally biased region" description="Basic and acidic residues" evidence="3">
    <location>
        <begin position="862"/>
        <end position="872"/>
    </location>
</feature>
<feature type="transmembrane region" description="Helical" evidence="4">
    <location>
        <begin position="822"/>
        <end position="842"/>
    </location>
</feature>
<reference evidence="7" key="1">
    <citation type="journal article" date="2019" name="Int. J. Syst. Evol. Microbiol.">
        <title>The Global Catalogue of Microorganisms (GCM) 10K type strain sequencing project: providing services to taxonomists for standard genome sequencing and annotation.</title>
        <authorList>
            <consortium name="The Broad Institute Genomics Platform"/>
            <consortium name="The Broad Institute Genome Sequencing Center for Infectious Disease"/>
            <person name="Wu L."/>
            <person name="Ma J."/>
        </authorList>
    </citation>
    <scope>NUCLEOTIDE SEQUENCE [LARGE SCALE GENOMIC DNA]</scope>
    <source>
        <strain evidence="7">CCM 7403</strain>
    </source>
</reference>
<dbReference type="Pfam" id="PF01757">
    <property type="entry name" value="Acyl_transf_3"/>
    <property type="match status" value="1"/>
</dbReference>
<keyword evidence="7" id="KW-1185">Reference proteome</keyword>
<feature type="transmembrane region" description="Helical" evidence="4">
    <location>
        <begin position="798"/>
        <end position="816"/>
    </location>
</feature>
<keyword evidence="4" id="KW-0472">Membrane</keyword>
<keyword evidence="4" id="KW-0812">Transmembrane</keyword>
<evidence type="ECO:0000313" key="7">
    <source>
        <dbReference type="Proteomes" id="UP000630594"/>
    </source>
</evidence>
<evidence type="ECO:0000256" key="1">
    <source>
        <dbReference type="ARBA" id="ARBA00022450"/>
    </source>
</evidence>
<evidence type="ECO:0000256" key="3">
    <source>
        <dbReference type="SAM" id="MobiDB-lite"/>
    </source>
</evidence>
<feature type="compositionally biased region" description="Gly residues" evidence="3">
    <location>
        <begin position="876"/>
        <end position="885"/>
    </location>
</feature>
<dbReference type="Gene3D" id="3.30.300.30">
    <property type="match status" value="1"/>
</dbReference>
<dbReference type="InterPro" id="IPR036736">
    <property type="entry name" value="ACP-like_sf"/>
</dbReference>
<evidence type="ECO:0000256" key="2">
    <source>
        <dbReference type="ARBA" id="ARBA00022553"/>
    </source>
</evidence>
<keyword evidence="2" id="KW-0597">Phosphoprotein</keyword>
<dbReference type="SUPFAM" id="SSF56801">
    <property type="entry name" value="Acetyl-CoA synthetase-like"/>
    <property type="match status" value="1"/>
</dbReference>
<feature type="transmembrane region" description="Helical" evidence="4">
    <location>
        <begin position="746"/>
        <end position="763"/>
    </location>
</feature>
<feature type="transmembrane region" description="Helical" evidence="4">
    <location>
        <begin position="769"/>
        <end position="786"/>
    </location>
</feature>
<dbReference type="PROSITE" id="PS50075">
    <property type="entry name" value="CARRIER"/>
    <property type="match status" value="1"/>
</dbReference>
<feature type="transmembrane region" description="Helical" evidence="4">
    <location>
        <begin position="695"/>
        <end position="711"/>
    </location>
</feature>